<proteinExistence type="predicted"/>
<accession>B1I0E9</accession>
<organism evidence="1 2">
    <name type="scientific">Lysinibacillus sphaericus (strain C3-41)</name>
    <dbReference type="NCBI Taxonomy" id="444177"/>
    <lineage>
        <taxon>Bacteria</taxon>
        <taxon>Bacillati</taxon>
        <taxon>Bacillota</taxon>
        <taxon>Bacilli</taxon>
        <taxon>Bacillales</taxon>
        <taxon>Bacillaceae</taxon>
        <taxon>Lysinibacillus</taxon>
    </lineage>
</organism>
<dbReference type="EnsemblBacteria" id="ACA42308">
    <property type="protein sequence ID" value="ACA42308"/>
    <property type="gene ID" value="Bsph_p078"/>
</dbReference>
<gene>
    <name evidence="1" type="ordered locus">Bsph_p078</name>
</gene>
<dbReference type="RefSeq" id="WP_012291715.1">
    <property type="nucleotide sequence ID" value="NC_010381.1"/>
</dbReference>
<sequence length="50" mass="5530">MKAKVSFKIGDIEIVAFGGIPQLPNITQEVKDNMVLNSAISNVKKIWELT</sequence>
<dbReference type="Proteomes" id="UP000002164">
    <property type="component" value="Plasmid pBsph"/>
</dbReference>
<dbReference type="HOGENOM" id="CLU_3119488_0_0_9"/>
<evidence type="ECO:0000313" key="1">
    <source>
        <dbReference type="EMBL" id="ACA42308.1"/>
    </source>
</evidence>
<dbReference type="EMBL" id="CP000818">
    <property type="protein sequence ID" value="ACA42308.1"/>
    <property type="molecule type" value="Genomic_DNA"/>
</dbReference>
<reference evidence="1 2" key="1">
    <citation type="journal article" date="2008" name="J. Bacteriol.">
        <title>Complete genome sequence of the mosquitocidal bacterium Bacillus sphaericus C3-41 and comparison with those of closely related Bacillus species.</title>
        <authorList>
            <person name="Hu X."/>
            <person name="Fan W."/>
            <person name="Han B."/>
            <person name="Liu H."/>
            <person name="Zheng D."/>
            <person name="Li Q."/>
            <person name="Dong W."/>
            <person name="Yan J."/>
            <person name="Gao M."/>
            <person name="Berry C."/>
            <person name="Yuan Z."/>
        </authorList>
    </citation>
    <scope>NUCLEOTIDE SEQUENCE [LARGE SCALE GENOMIC DNA]</scope>
    <source>
        <strain evidence="1 2">C3-41</strain>
        <plasmid evidence="1 2">pBsph</plasmid>
    </source>
</reference>
<dbReference type="KEGG" id="lsp:Bsph_p078"/>
<geneLocation type="plasmid" evidence="1 2">
    <name>pBsph</name>
</geneLocation>
<dbReference type="AlphaFoldDB" id="B1I0E9"/>
<evidence type="ECO:0000313" key="2">
    <source>
        <dbReference type="Proteomes" id="UP000002164"/>
    </source>
</evidence>
<protein>
    <submittedName>
        <fullName evidence="1">Uncharacterized protein</fullName>
    </submittedName>
</protein>
<keyword evidence="1" id="KW-0614">Plasmid</keyword>
<name>B1I0E9_LYSSC</name>